<dbReference type="Pfam" id="PF04829">
    <property type="entry name" value="PT-VENN"/>
    <property type="match status" value="1"/>
</dbReference>
<feature type="domain" description="VENN motif-containing" evidence="5">
    <location>
        <begin position="62"/>
        <end position="116"/>
    </location>
</feature>
<protein>
    <submittedName>
        <fullName evidence="6">Filamentous hemagglutinin outer membrane protein</fullName>
    </submittedName>
</protein>
<dbReference type="GeneID" id="92743228"/>
<evidence type="ECO:0000256" key="1">
    <source>
        <dbReference type="ARBA" id="ARBA00004219"/>
    </source>
</evidence>
<evidence type="ECO:0000259" key="5">
    <source>
        <dbReference type="Pfam" id="PF04829"/>
    </source>
</evidence>
<name>A0AAX3FJ03_ACTEU</name>
<reference evidence="6 7" key="1">
    <citation type="submission" date="2018-12" db="EMBL/GenBank/DDBJ databases">
        <authorList>
            <consortium name="Pathogen Informatics"/>
        </authorList>
    </citation>
    <scope>NUCLEOTIDE SEQUENCE [LARGE SCALE GENOMIC DNA]</scope>
    <source>
        <strain evidence="6 7">NCTC8529</strain>
    </source>
</reference>
<dbReference type="EMBL" id="LR134310">
    <property type="protein sequence ID" value="VEE90066.1"/>
    <property type="molecule type" value="Genomic_DNA"/>
</dbReference>
<comment type="subcellular location">
    <subcellularLocation>
        <location evidence="1">Target cell</location>
        <location evidence="1">Target cell cytoplasm</location>
    </subcellularLocation>
</comment>
<proteinExistence type="predicted"/>
<keyword evidence="2" id="KW-0800">Toxin</keyword>
<sequence>MNQAIKQLTEQSETANIAAHVLWGAIEAELAGGKASTGAVAAGAAEIGARVLTQGLYEKEPHELTTEEKEEVLALSKALAGLASGAVNGGSSVETLNAVSTGVEVAKNAVENNYLTSEQSLAFEKELKECKANNKDCSIVIQKYLNMSNKSSEELQAKCNNGGIMCAAKEELIDAYTTIARAK</sequence>
<dbReference type="GO" id="GO:0090729">
    <property type="term" value="F:toxin activity"/>
    <property type="evidence" value="ECO:0007669"/>
    <property type="project" value="UniProtKB-KW"/>
</dbReference>
<dbReference type="Proteomes" id="UP000268529">
    <property type="component" value="Chromosome"/>
</dbReference>
<keyword evidence="4" id="KW-0843">Virulence</keyword>
<organism evidence="6 7">
    <name type="scientific">Actinobacillus equuli</name>
    <dbReference type="NCBI Taxonomy" id="718"/>
    <lineage>
        <taxon>Bacteria</taxon>
        <taxon>Pseudomonadati</taxon>
        <taxon>Pseudomonadota</taxon>
        <taxon>Gammaproteobacteria</taxon>
        <taxon>Pasteurellales</taxon>
        <taxon>Pasteurellaceae</taxon>
        <taxon>Actinobacillus</taxon>
    </lineage>
</organism>
<dbReference type="AlphaFoldDB" id="A0AAX3FJ03"/>
<evidence type="ECO:0000256" key="3">
    <source>
        <dbReference type="ARBA" id="ARBA00022913"/>
    </source>
</evidence>
<dbReference type="InterPro" id="IPR006914">
    <property type="entry name" value="VENN_dom"/>
</dbReference>
<gene>
    <name evidence="6" type="ORF">NCTC8529_00609</name>
</gene>
<accession>A0AAX3FJ03</accession>
<keyword evidence="3" id="KW-1266">Target cell cytoplasm</keyword>
<dbReference type="RefSeq" id="WP_039197607.1">
    <property type="nucleotide sequence ID" value="NZ_LR134310.1"/>
</dbReference>
<evidence type="ECO:0000313" key="6">
    <source>
        <dbReference type="EMBL" id="VEE90066.1"/>
    </source>
</evidence>
<evidence type="ECO:0000313" key="7">
    <source>
        <dbReference type="Proteomes" id="UP000268529"/>
    </source>
</evidence>
<evidence type="ECO:0000256" key="4">
    <source>
        <dbReference type="ARBA" id="ARBA00023026"/>
    </source>
</evidence>
<evidence type="ECO:0000256" key="2">
    <source>
        <dbReference type="ARBA" id="ARBA00022656"/>
    </source>
</evidence>